<dbReference type="RefSeq" id="WP_259448051.1">
    <property type="nucleotide sequence ID" value="NZ_CP119520.1"/>
</dbReference>
<proteinExistence type="predicted"/>
<keyword evidence="1" id="KW-0732">Signal</keyword>
<evidence type="ECO:0000256" key="1">
    <source>
        <dbReference type="SAM" id="SignalP"/>
    </source>
</evidence>
<sequence>MNRLINSLPFLLAALACSSSSAADVSCAQQMGQQRATLLARQCRQVSPATHPPCNAANSCAMIVDEFERGCDMLAGESYRPQFCGTKERAGTFQGYLFSGGGSDADQLTVLTDKGERIHAYCTQLCDDLFSEPDDHDVVTLRKELVGRRVAVEVAIERNAGRIPGPGDGERIPLVKHIKLLK</sequence>
<dbReference type="PROSITE" id="PS51257">
    <property type="entry name" value="PROKAR_LIPOPROTEIN"/>
    <property type="match status" value="1"/>
</dbReference>
<keyword evidence="3" id="KW-1185">Reference proteome</keyword>
<evidence type="ECO:0008006" key="4">
    <source>
        <dbReference type="Google" id="ProtNLM"/>
    </source>
</evidence>
<evidence type="ECO:0000313" key="2">
    <source>
        <dbReference type="EMBL" id="MCS0628833.1"/>
    </source>
</evidence>
<accession>A0ABT2BUM7</accession>
<name>A0ABT2BUM7_9BURK</name>
<reference evidence="2" key="1">
    <citation type="submission" date="2022-08" db="EMBL/GenBank/DDBJ databases">
        <title>Reclassification of Massilia species as members of the genera Telluria, Duganella, Pseudoduganella, Mokoshia gen. nov. and Zemynaea gen. nov. using orthogonal and non-orthogonal genome-based approaches.</title>
        <authorList>
            <person name="Bowman J.P."/>
        </authorList>
    </citation>
    <scope>NUCLEOTIDE SEQUENCE</scope>
    <source>
        <strain evidence="2">LMG 11547</strain>
    </source>
</reference>
<protein>
    <recommendedName>
        <fullName evidence="4">Secreted protein</fullName>
    </recommendedName>
</protein>
<comment type="caution">
    <text evidence="2">The sequence shown here is derived from an EMBL/GenBank/DDBJ whole genome shotgun (WGS) entry which is preliminary data.</text>
</comment>
<dbReference type="EMBL" id="JANUHC010000002">
    <property type="protein sequence ID" value="MCS0628833.1"/>
    <property type="molecule type" value="Genomic_DNA"/>
</dbReference>
<gene>
    <name evidence="2" type="ORF">NX786_05760</name>
</gene>
<feature type="chain" id="PRO_5047018582" description="Secreted protein" evidence="1">
    <location>
        <begin position="23"/>
        <end position="182"/>
    </location>
</feature>
<evidence type="ECO:0000313" key="3">
    <source>
        <dbReference type="Proteomes" id="UP001165263"/>
    </source>
</evidence>
<dbReference type="Proteomes" id="UP001165263">
    <property type="component" value="Unassembled WGS sequence"/>
</dbReference>
<organism evidence="2 3">
    <name type="scientific">Telluria mixta</name>
    <dbReference type="NCBI Taxonomy" id="34071"/>
    <lineage>
        <taxon>Bacteria</taxon>
        <taxon>Pseudomonadati</taxon>
        <taxon>Pseudomonadota</taxon>
        <taxon>Betaproteobacteria</taxon>
        <taxon>Burkholderiales</taxon>
        <taxon>Oxalobacteraceae</taxon>
        <taxon>Telluria group</taxon>
        <taxon>Telluria</taxon>
    </lineage>
</organism>
<feature type="signal peptide" evidence="1">
    <location>
        <begin position="1"/>
        <end position="22"/>
    </location>
</feature>